<dbReference type="Proteomes" id="UP000499080">
    <property type="component" value="Unassembled WGS sequence"/>
</dbReference>
<dbReference type="OrthoDB" id="10329640at2759"/>
<dbReference type="AlphaFoldDB" id="A0A4Y2J7D7"/>
<accession>A0A4Y2J7D7</accession>
<evidence type="ECO:0000313" key="2">
    <source>
        <dbReference type="Proteomes" id="UP000499080"/>
    </source>
</evidence>
<name>A0A4Y2J7D7_ARAVE</name>
<proteinExistence type="predicted"/>
<protein>
    <submittedName>
        <fullName evidence="1">Uncharacterized protein</fullName>
    </submittedName>
</protein>
<keyword evidence="2" id="KW-1185">Reference proteome</keyword>
<organism evidence="1 2">
    <name type="scientific">Araneus ventricosus</name>
    <name type="common">Orbweaver spider</name>
    <name type="synonym">Epeira ventricosa</name>
    <dbReference type="NCBI Taxonomy" id="182803"/>
    <lineage>
        <taxon>Eukaryota</taxon>
        <taxon>Metazoa</taxon>
        <taxon>Ecdysozoa</taxon>
        <taxon>Arthropoda</taxon>
        <taxon>Chelicerata</taxon>
        <taxon>Arachnida</taxon>
        <taxon>Araneae</taxon>
        <taxon>Araneomorphae</taxon>
        <taxon>Entelegynae</taxon>
        <taxon>Araneoidea</taxon>
        <taxon>Araneidae</taxon>
        <taxon>Araneus</taxon>
    </lineage>
</organism>
<sequence>KSRVYIFGDFHPGVRDEDHCVRFRAPSWCLFTEHMESSRFCNCSNRCREYSAVQSNEGWFRREGFESFSCPEAPSARLWCPK</sequence>
<feature type="non-terminal residue" evidence="1">
    <location>
        <position position="1"/>
    </location>
</feature>
<gene>
    <name evidence="1" type="ORF">AVEN_169114_1</name>
</gene>
<evidence type="ECO:0000313" key="1">
    <source>
        <dbReference type="EMBL" id="GBM85208.1"/>
    </source>
</evidence>
<reference evidence="1 2" key="1">
    <citation type="journal article" date="2019" name="Sci. Rep.">
        <title>Orb-weaving spider Araneus ventricosus genome elucidates the spidroin gene catalogue.</title>
        <authorList>
            <person name="Kono N."/>
            <person name="Nakamura H."/>
            <person name="Ohtoshi R."/>
            <person name="Moran D.A.P."/>
            <person name="Shinohara A."/>
            <person name="Yoshida Y."/>
            <person name="Fujiwara M."/>
            <person name="Mori M."/>
            <person name="Tomita M."/>
            <person name="Arakawa K."/>
        </authorList>
    </citation>
    <scope>NUCLEOTIDE SEQUENCE [LARGE SCALE GENOMIC DNA]</scope>
</reference>
<dbReference type="EMBL" id="BGPR01109208">
    <property type="protein sequence ID" value="GBM85208.1"/>
    <property type="molecule type" value="Genomic_DNA"/>
</dbReference>
<comment type="caution">
    <text evidence="1">The sequence shown here is derived from an EMBL/GenBank/DDBJ whole genome shotgun (WGS) entry which is preliminary data.</text>
</comment>